<evidence type="ECO:0000313" key="2">
    <source>
        <dbReference type="Proteomes" id="UP000265618"/>
    </source>
</evidence>
<dbReference type="EMBL" id="BDIP01000062">
    <property type="protein sequence ID" value="GIQ79831.1"/>
    <property type="molecule type" value="Genomic_DNA"/>
</dbReference>
<evidence type="ECO:0000313" key="1">
    <source>
        <dbReference type="EMBL" id="GIQ79831.1"/>
    </source>
</evidence>
<dbReference type="Proteomes" id="UP000265618">
    <property type="component" value="Unassembled WGS sequence"/>
</dbReference>
<comment type="caution">
    <text evidence="1">The sequence shown here is derived from an EMBL/GenBank/DDBJ whole genome shotgun (WGS) entry which is preliminary data.</text>
</comment>
<sequence>MCHFTKDRFQSSSRSTLFCIVDIFRLGDGENPYATGLVPVPVRLSDYGTPSSQTEDHLPSLVVDARGLVQAALSHLCHPLPLPEVTYYDTCDIVEDRRGYPWIAEGMGRALPWFHRDPANAE</sequence>
<name>A0A9K3CMH4_9EUKA</name>
<reference evidence="1 2" key="1">
    <citation type="journal article" date="2018" name="PLoS ONE">
        <title>The draft genome of Kipferlia bialata reveals reductive genome evolution in fornicate parasites.</title>
        <authorList>
            <person name="Tanifuji G."/>
            <person name="Takabayashi S."/>
            <person name="Kume K."/>
            <person name="Takagi M."/>
            <person name="Nakayama T."/>
            <person name="Kamikawa R."/>
            <person name="Inagaki Y."/>
            <person name="Hashimoto T."/>
        </authorList>
    </citation>
    <scope>NUCLEOTIDE SEQUENCE [LARGE SCALE GENOMIC DNA]</scope>
    <source>
        <strain evidence="1">NY0173</strain>
    </source>
</reference>
<dbReference type="AlphaFoldDB" id="A0A9K3CMH4"/>
<accession>A0A9K3CMH4</accession>
<protein>
    <submittedName>
        <fullName evidence="1">Uncharacterized protein</fullName>
    </submittedName>
</protein>
<organism evidence="1 2">
    <name type="scientific">Kipferlia bialata</name>
    <dbReference type="NCBI Taxonomy" id="797122"/>
    <lineage>
        <taxon>Eukaryota</taxon>
        <taxon>Metamonada</taxon>
        <taxon>Carpediemonas-like organisms</taxon>
        <taxon>Kipferlia</taxon>
    </lineage>
</organism>
<proteinExistence type="predicted"/>
<gene>
    <name evidence="1" type="ORF">KIPB_000531</name>
</gene>
<keyword evidence="2" id="KW-1185">Reference proteome</keyword>